<evidence type="ECO:0000313" key="2">
    <source>
        <dbReference type="EMBL" id="QDH88338.1"/>
    </source>
</evidence>
<feature type="transmembrane region" description="Helical" evidence="1">
    <location>
        <begin position="26"/>
        <end position="48"/>
    </location>
</feature>
<protein>
    <submittedName>
        <fullName evidence="2">Uncharacterized protein</fullName>
    </submittedName>
</protein>
<keyword evidence="1" id="KW-0812">Transmembrane</keyword>
<name>A0A514D3Y8_9VIRU</name>
<dbReference type="EMBL" id="MN034022">
    <property type="protein sequence ID" value="QDH88338.1"/>
    <property type="molecule type" value="Genomic_RNA"/>
</dbReference>
<evidence type="ECO:0000256" key="1">
    <source>
        <dbReference type="SAM" id="Phobius"/>
    </source>
</evidence>
<organism evidence="2">
    <name type="scientific">Leviviridae sp</name>
    <dbReference type="NCBI Taxonomy" id="2027243"/>
    <lineage>
        <taxon>Viruses</taxon>
        <taxon>Riboviria</taxon>
        <taxon>Orthornavirae</taxon>
        <taxon>Lenarviricota</taxon>
        <taxon>Leviviricetes</taxon>
        <taxon>Norzivirales</taxon>
        <taxon>Fiersviridae</taxon>
    </lineage>
</organism>
<keyword evidence="1" id="KW-1133">Transmembrane helix</keyword>
<accession>A0A514D3Y8</accession>
<keyword evidence="1" id="KW-0472">Membrane</keyword>
<reference evidence="2" key="1">
    <citation type="submission" date="2019-05" db="EMBL/GenBank/DDBJ databases">
        <title>Metatranscriptomic reconstruction reveals RNA viruses with the potential to shape carbon cycling in soil.</title>
        <authorList>
            <person name="Starr E.P."/>
            <person name="Nuccio E."/>
            <person name="Pett-Ridge J."/>
            <person name="Banfield J.F."/>
            <person name="Firestone M.K."/>
        </authorList>
    </citation>
    <scope>NUCLEOTIDE SEQUENCE</scope>
    <source>
        <strain evidence="2">H2_Bulk_34_75</strain>
    </source>
</reference>
<proteinExistence type="predicted"/>
<sequence>MERLTVFLDEPSQEGFLERSVIAHPFLFSLFLGAGGVGLVSSIWEVILKWPG</sequence>
<gene>
    <name evidence="2" type="ORF">H2Bulk3475_000004</name>
</gene>